<evidence type="ECO:0000313" key="1">
    <source>
        <dbReference type="EMBL" id="TXR54546.1"/>
    </source>
</evidence>
<dbReference type="EMBL" id="VKAD01000001">
    <property type="protein sequence ID" value="TXR54546.1"/>
    <property type="molecule type" value="Genomic_DNA"/>
</dbReference>
<keyword evidence="2" id="KW-1185">Reference proteome</keyword>
<organism evidence="1 2">
    <name type="scientific">Reinekea thalattae</name>
    <dbReference type="NCBI Taxonomy" id="2593301"/>
    <lineage>
        <taxon>Bacteria</taxon>
        <taxon>Pseudomonadati</taxon>
        <taxon>Pseudomonadota</taxon>
        <taxon>Gammaproteobacteria</taxon>
        <taxon>Oceanospirillales</taxon>
        <taxon>Saccharospirillaceae</taxon>
        <taxon>Reinekea</taxon>
    </lineage>
</organism>
<proteinExistence type="predicted"/>
<dbReference type="OrthoDB" id="6198693at2"/>
<sequence>MGVHVRLVQIEMYLPQATSSSELQKALGALKRHCKSQHQLALAMEPFREQERGGFSLVVTGIDKPTVEHESDQLMSWLESNIAGQVLASNVTWL</sequence>
<dbReference type="Proteomes" id="UP000321764">
    <property type="component" value="Unassembled WGS sequence"/>
</dbReference>
<accession>A0A5C8ZCA4</accession>
<evidence type="ECO:0000313" key="2">
    <source>
        <dbReference type="Proteomes" id="UP000321764"/>
    </source>
</evidence>
<dbReference type="AlphaFoldDB" id="A0A5C8ZCA4"/>
<protein>
    <recommendedName>
        <fullName evidence="3">DUF503 domain-containing protein</fullName>
    </recommendedName>
</protein>
<name>A0A5C8ZCA4_9GAMM</name>
<reference evidence="1 2" key="1">
    <citation type="submission" date="2019-07" db="EMBL/GenBank/DDBJ databases">
        <title>Reinekea sp. strain SSH23 genome sequencing and assembly.</title>
        <authorList>
            <person name="Kim I."/>
        </authorList>
    </citation>
    <scope>NUCLEOTIDE SEQUENCE [LARGE SCALE GENOMIC DNA]</scope>
    <source>
        <strain evidence="1 2">SSH23</strain>
    </source>
</reference>
<gene>
    <name evidence="1" type="ORF">FME95_08425</name>
</gene>
<evidence type="ECO:0008006" key="3">
    <source>
        <dbReference type="Google" id="ProtNLM"/>
    </source>
</evidence>
<dbReference type="RefSeq" id="WP_147713944.1">
    <property type="nucleotide sequence ID" value="NZ_VKAD01000001.1"/>
</dbReference>
<comment type="caution">
    <text evidence="1">The sequence shown here is derived from an EMBL/GenBank/DDBJ whole genome shotgun (WGS) entry which is preliminary data.</text>
</comment>